<gene>
    <name evidence="2" type="ORF">HNQ96_006145</name>
    <name evidence="3" type="ORF">IHE39_06355</name>
</gene>
<keyword evidence="5" id="KW-1185">Reference proteome</keyword>
<sequence>MSRSRRKTPIVGMTTAESDKPFKQAEHRRERRAVKAVVKAGEEPPAPKEFGNPWAGEKDGKQWLGDSVPELLRK</sequence>
<dbReference type="AlphaFoldDB" id="A0A8E1WJL1"/>
<feature type="region of interest" description="Disordered" evidence="1">
    <location>
        <begin position="1"/>
        <end position="74"/>
    </location>
</feature>
<dbReference type="EMBL" id="JACHGI010000025">
    <property type="protein sequence ID" value="MBB6470251.1"/>
    <property type="molecule type" value="Genomic_DNA"/>
</dbReference>
<evidence type="ECO:0000313" key="2">
    <source>
        <dbReference type="EMBL" id="MBB6470251.1"/>
    </source>
</evidence>
<proteinExistence type="predicted"/>
<organism evidence="2 4">
    <name type="scientific">Aminobacter carboxidus</name>
    <dbReference type="NCBI Taxonomy" id="376165"/>
    <lineage>
        <taxon>Bacteria</taxon>
        <taxon>Pseudomonadati</taxon>
        <taxon>Pseudomonadota</taxon>
        <taxon>Alphaproteobacteria</taxon>
        <taxon>Hyphomicrobiales</taxon>
        <taxon>Phyllobacteriaceae</taxon>
        <taxon>Aminobacter</taxon>
    </lineage>
</organism>
<evidence type="ECO:0000313" key="5">
    <source>
        <dbReference type="Proteomes" id="UP000598227"/>
    </source>
</evidence>
<feature type="compositionally biased region" description="Basic and acidic residues" evidence="1">
    <location>
        <begin position="17"/>
        <end position="28"/>
    </location>
</feature>
<evidence type="ECO:0000313" key="3">
    <source>
        <dbReference type="EMBL" id="MBE1203905.1"/>
    </source>
</evidence>
<dbReference type="Proteomes" id="UP000598227">
    <property type="component" value="Unassembled WGS sequence"/>
</dbReference>
<dbReference type="Proteomes" id="UP000532373">
    <property type="component" value="Unassembled WGS sequence"/>
</dbReference>
<name>A0A8E1WJL1_9HYPH</name>
<reference evidence="3 5" key="2">
    <citation type="submission" date="2020-09" db="EMBL/GenBank/DDBJ databases">
        <title>Draft Genome Sequence of Aminobacter carboxidus type strain DSM 1086, a soil Gram-negative carboxydobacterium.</title>
        <authorList>
            <person name="Turrini P."/>
            <person name="Tescari M."/>
            <person name="Artuso I."/>
            <person name="Lugli G.A."/>
            <person name="Frangipani E."/>
            <person name="Ventura M."/>
            <person name="Visca P."/>
        </authorList>
    </citation>
    <scope>NUCLEOTIDE SEQUENCE [LARGE SCALE GENOMIC DNA]</scope>
    <source>
        <strain evidence="3 5">DSM 1086</strain>
    </source>
</reference>
<reference evidence="2 4" key="1">
    <citation type="submission" date="2020-08" db="EMBL/GenBank/DDBJ databases">
        <title>Genomic Encyclopedia of Type Strains, Phase IV (KMG-IV): sequencing the most valuable type-strain genomes for metagenomic binning, comparative biology and taxonomic classification.</title>
        <authorList>
            <person name="Goeker M."/>
        </authorList>
    </citation>
    <scope>NUCLEOTIDE SEQUENCE [LARGE SCALE GENOMIC DNA]</scope>
    <source>
        <strain evidence="2 4">DSM 17454</strain>
    </source>
</reference>
<accession>A0A8E1WJL1</accession>
<comment type="caution">
    <text evidence="2">The sequence shown here is derived from an EMBL/GenBank/DDBJ whole genome shotgun (WGS) entry which is preliminary data.</text>
</comment>
<protein>
    <submittedName>
        <fullName evidence="2">Uncharacterized protein</fullName>
    </submittedName>
</protein>
<evidence type="ECO:0000256" key="1">
    <source>
        <dbReference type="SAM" id="MobiDB-lite"/>
    </source>
</evidence>
<dbReference type="EMBL" id="JACZEP010000001">
    <property type="protein sequence ID" value="MBE1203905.1"/>
    <property type="molecule type" value="Genomic_DNA"/>
</dbReference>
<dbReference type="RefSeq" id="WP_184774311.1">
    <property type="nucleotide sequence ID" value="NZ_JACHGI010000025.1"/>
</dbReference>
<evidence type="ECO:0000313" key="4">
    <source>
        <dbReference type="Proteomes" id="UP000532373"/>
    </source>
</evidence>